<dbReference type="AlphaFoldDB" id="A0A8X8Y6J0"/>
<evidence type="ECO:0000313" key="4">
    <source>
        <dbReference type="Proteomes" id="UP000298416"/>
    </source>
</evidence>
<evidence type="ECO:0000313" key="3">
    <source>
        <dbReference type="EMBL" id="KAG6424081.1"/>
    </source>
</evidence>
<name>A0A8X8Y6J0_SALSN</name>
<reference evidence="3" key="2">
    <citation type="submission" date="2020-08" db="EMBL/GenBank/DDBJ databases">
        <title>Plant Genome Project.</title>
        <authorList>
            <person name="Zhang R.-G."/>
        </authorList>
    </citation>
    <scope>NUCLEOTIDE SEQUENCE</scope>
    <source>
        <strain evidence="3">Huo1</strain>
        <tissue evidence="3">Leaf</tissue>
    </source>
</reference>
<dbReference type="FunFam" id="1.10.246.130:FF:000001">
    <property type="entry name" value="Gamma-glutamyltransferase 5 isoform 1"/>
    <property type="match status" value="1"/>
</dbReference>
<sequence length="451" mass="49607">MNDPGLRKVYAPNGMLLKSGDTCYNEELGNSLHAVVEQGAEAFYNGTVGERLIRDVREAGGILTMDDLRNYKVRVTNGFSINIMGYDILGMPPPSSGTVGISLVLNILASYGGLDAVKGPLGLHRLVEALKHMLAIRMDLGDPNFENISKTVSDMLSRSFAKSVKERIFDNTTFPPEYYMHWWSQLMDHGTSHFCTVDSARNAVSMTSTVNSQFGSDVLSTSTGIVLNNEMDDFSVPTDLSHDKLPPSPINFIKPNKRPLSSMSPIIVLKDKQLAGVIGGSGGLDIIPAVIQVFINHFLLGIDPLAAVENARVYHRLIPNVVLYENWTVVDREHIELSEKLKDFLRERGHQVQAKAGGAICQLVVQNLTAAAGLGRKGRGDDVLRGVLTAISDPSERRAACSNVIVFLEKMIECRVAAFLVNNFMASCVKHVIKLADFYKSRSKYVRMHLT</sequence>
<keyword evidence="4" id="KW-1185">Reference proteome</keyword>
<organism evidence="3">
    <name type="scientific">Salvia splendens</name>
    <name type="common">Scarlet sage</name>
    <dbReference type="NCBI Taxonomy" id="180675"/>
    <lineage>
        <taxon>Eukaryota</taxon>
        <taxon>Viridiplantae</taxon>
        <taxon>Streptophyta</taxon>
        <taxon>Embryophyta</taxon>
        <taxon>Tracheophyta</taxon>
        <taxon>Spermatophyta</taxon>
        <taxon>Magnoliopsida</taxon>
        <taxon>eudicotyledons</taxon>
        <taxon>Gunneridae</taxon>
        <taxon>Pentapetalae</taxon>
        <taxon>asterids</taxon>
        <taxon>lamiids</taxon>
        <taxon>Lamiales</taxon>
        <taxon>Lamiaceae</taxon>
        <taxon>Nepetoideae</taxon>
        <taxon>Mentheae</taxon>
        <taxon>Salviinae</taxon>
        <taxon>Salvia</taxon>
        <taxon>Salvia subgen. Calosphace</taxon>
        <taxon>core Calosphace</taxon>
    </lineage>
</organism>
<dbReference type="InterPro" id="IPR029055">
    <property type="entry name" value="Ntn_hydrolases_N"/>
</dbReference>
<evidence type="ECO:0000256" key="1">
    <source>
        <dbReference type="PIRSR" id="PIRSR600101-1"/>
    </source>
</evidence>
<dbReference type="PRINTS" id="PR01210">
    <property type="entry name" value="GGTRANSPTASE"/>
</dbReference>
<feature type="binding site" evidence="2">
    <location>
        <begin position="261"/>
        <end position="262"/>
    </location>
    <ligand>
        <name>L-glutamate</name>
        <dbReference type="ChEBI" id="CHEBI:29985"/>
    </ligand>
</feature>
<protein>
    <recommendedName>
        <fullName evidence="5">Gamma-glutamyltranspeptidase / glutathione hydrolase / leukotriene-C4 hydrolase</fullName>
    </recommendedName>
</protein>
<dbReference type="EMBL" id="PNBA02000005">
    <property type="protein sequence ID" value="KAG6424081.1"/>
    <property type="molecule type" value="Genomic_DNA"/>
</dbReference>
<dbReference type="InterPro" id="IPR043138">
    <property type="entry name" value="GGT_lsub"/>
</dbReference>
<feature type="binding site" evidence="2">
    <location>
        <position position="283"/>
    </location>
    <ligand>
        <name>L-glutamate</name>
        <dbReference type="ChEBI" id="CHEBI:29985"/>
    </ligand>
</feature>
<dbReference type="PANTHER" id="PTHR11686">
    <property type="entry name" value="GAMMA GLUTAMYL TRANSPEPTIDASE"/>
    <property type="match status" value="1"/>
</dbReference>
<accession>A0A8X8Y6J0</accession>
<dbReference type="PANTHER" id="PTHR11686:SF9">
    <property type="entry name" value="RE13973P"/>
    <property type="match status" value="1"/>
</dbReference>
<gene>
    <name evidence="3" type="ORF">SASPL_114493</name>
</gene>
<dbReference type="Pfam" id="PF01019">
    <property type="entry name" value="G_glu_transpept"/>
    <property type="match status" value="1"/>
</dbReference>
<dbReference type="GO" id="GO:0006751">
    <property type="term" value="P:glutathione catabolic process"/>
    <property type="evidence" value="ECO:0007669"/>
    <property type="project" value="InterPro"/>
</dbReference>
<feature type="active site" description="Nucleophile" evidence="1">
    <location>
        <position position="191"/>
    </location>
</feature>
<feature type="binding site" evidence="2">
    <location>
        <begin position="209"/>
        <end position="211"/>
    </location>
    <ligand>
        <name>L-glutamate</name>
        <dbReference type="ChEBI" id="CHEBI:29985"/>
    </ligand>
</feature>
<dbReference type="InterPro" id="IPR043137">
    <property type="entry name" value="GGT_ssub_C"/>
</dbReference>
<dbReference type="Proteomes" id="UP000298416">
    <property type="component" value="Unassembled WGS sequence"/>
</dbReference>
<evidence type="ECO:0008006" key="5">
    <source>
        <dbReference type="Google" id="ProtNLM"/>
    </source>
</evidence>
<evidence type="ECO:0000256" key="2">
    <source>
        <dbReference type="PIRSR" id="PIRSR600101-2"/>
    </source>
</evidence>
<comment type="caution">
    <text evidence="3">The sequence shown here is derived from an EMBL/GenBank/DDBJ whole genome shotgun (WGS) entry which is preliminary data.</text>
</comment>
<proteinExistence type="predicted"/>
<dbReference type="Gene3D" id="3.60.20.40">
    <property type="match status" value="1"/>
</dbReference>
<dbReference type="InterPro" id="IPR000101">
    <property type="entry name" value="GGT_peptidase"/>
</dbReference>
<reference evidence="3" key="1">
    <citation type="submission" date="2018-01" db="EMBL/GenBank/DDBJ databases">
        <authorList>
            <person name="Mao J.F."/>
        </authorList>
    </citation>
    <scope>NUCLEOTIDE SEQUENCE</scope>
    <source>
        <strain evidence="3">Huo1</strain>
        <tissue evidence="3">Leaf</tissue>
    </source>
</reference>
<dbReference type="GO" id="GO:0036374">
    <property type="term" value="F:glutathione hydrolase activity"/>
    <property type="evidence" value="ECO:0007669"/>
    <property type="project" value="InterPro"/>
</dbReference>
<feature type="binding site" evidence="2">
    <location>
        <position position="233"/>
    </location>
    <ligand>
        <name>L-glutamate</name>
        <dbReference type="ChEBI" id="CHEBI:29985"/>
    </ligand>
</feature>
<dbReference type="SUPFAM" id="SSF56235">
    <property type="entry name" value="N-terminal nucleophile aminohydrolases (Ntn hydrolases)"/>
    <property type="match status" value="1"/>
</dbReference>
<dbReference type="GO" id="GO:0005886">
    <property type="term" value="C:plasma membrane"/>
    <property type="evidence" value="ECO:0007669"/>
    <property type="project" value="TreeGrafter"/>
</dbReference>
<dbReference type="Gene3D" id="1.10.246.130">
    <property type="match status" value="1"/>
</dbReference>